<protein>
    <submittedName>
        <fullName evidence="1">Oidioi.mRNA.OKI2018_I69.PAR.g13230.t1.cds</fullName>
    </submittedName>
</protein>
<organism evidence="1 2">
    <name type="scientific">Oikopleura dioica</name>
    <name type="common">Tunicate</name>
    <dbReference type="NCBI Taxonomy" id="34765"/>
    <lineage>
        <taxon>Eukaryota</taxon>
        <taxon>Metazoa</taxon>
        <taxon>Chordata</taxon>
        <taxon>Tunicata</taxon>
        <taxon>Appendicularia</taxon>
        <taxon>Copelata</taxon>
        <taxon>Oikopleuridae</taxon>
        <taxon>Oikopleura</taxon>
    </lineage>
</organism>
<dbReference type="EMBL" id="OU015568">
    <property type="protein sequence ID" value="CAG5091757.1"/>
    <property type="molecule type" value="Genomic_DNA"/>
</dbReference>
<sequence>MRQLQEDLQIIQHTTNMAGYFVGMINDLLRTLEDPIFTQNKDKDWIKPIVESLVNDWEGVKENTEHLPDYFEQCDIIVEEALWNNWPPAREIGEEKVAEYHQIKA</sequence>
<keyword evidence="2" id="KW-1185">Reference proteome</keyword>
<accession>A0ABN7S5H3</accession>
<evidence type="ECO:0000313" key="2">
    <source>
        <dbReference type="Proteomes" id="UP001158576"/>
    </source>
</evidence>
<name>A0ABN7S5H3_OIKDI</name>
<reference evidence="1 2" key="1">
    <citation type="submission" date="2021-04" db="EMBL/GenBank/DDBJ databases">
        <authorList>
            <person name="Bliznina A."/>
        </authorList>
    </citation>
    <scope>NUCLEOTIDE SEQUENCE [LARGE SCALE GENOMIC DNA]</scope>
</reference>
<gene>
    <name evidence="1" type="ORF">OKIOD_LOCUS4788</name>
</gene>
<proteinExistence type="predicted"/>
<evidence type="ECO:0000313" key="1">
    <source>
        <dbReference type="EMBL" id="CAG5091757.1"/>
    </source>
</evidence>
<dbReference type="Proteomes" id="UP001158576">
    <property type="component" value="Chromosome PAR"/>
</dbReference>